<dbReference type="AlphaFoldDB" id="W2JYP1"/>
<proteinExistence type="predicted"/>
<protein>
    <recommendedName>
        <fullName evidence="2">Reverse transcriptase/retrotransposon-derived protein RNase H-like domain-containing protein</fullName>
    </recommendedName>
</protein>
<dbReference type="Proteomes" id="UP000054423">
    <property type="component" value="Unassembled WGS sequence"/>
</dbReference>
<sequence length="252" mass="27372">VFDAVKHSLTEAEVLPDCPFNVVCDASDFAIGSVPGATDTSETAGVAATDGLPMAVMIVNDERLGSKLKSGARNAVADTDWLIRNEQLRQLAPVECVEGIDSFQLTAHGVGAFHMRNAFGQLVDVQACIVDGVYIRSRLDESTHGKPGLRTQRGPCKWWLPHPTTTEKECLCQRNAAVMFAITVTTVRDGKALVPAISVQGGRVKLSAKKELVTWITIEKVMEVLVINGVMIHDKLEEWLTELGDVDTPLHN</sequence>
<dbReference type="OrthoDB" id="10055717at2759"/>
<reference evidence="1" key="1">
    <citation type="submission" date="2013-11" db="EMBL/GenBank/DDBJ databases">
        <title>The Genome Sequence of Phytophthora parasitica CHvinca01.</title>
        <authorList>
            <consortium name="The Broad Institute Genomics Platform"/>
            <person name="Russ C."/>
            <person name="Tyler B."/>
            <person name="Panabieres F."/>
            <person name="Shan W."/>
            <person name="Tripathy S."/>
            <person name="Grunwald N."/>
            <person name="Machado M."/>
            <person name="Johnson C.S."/>
            <person name="Arredondo F."/>
            <person name="Hong C."/>
            <person name="Coffey M."/>
            <person name="Young S.K."/>
            <person name="Zeng Q."/>
            <person name="Gargeya S."/>
            <person name="Fitzgerald M."/>
            <person name="Abouelleil A."/>
            <person name="Alvarado L."/>
            <person name="Chapman S.B."/>
            <person name="Gainer-Dewar J."/>
            <person name="Goldberg J."/>
            <person name="Griggs A."/>
            <person name="Gujja S."/>
            <person name="Hansen M."/>
            <person name="Howarth C."/>
            <person name="Imamovic A."/>
            <person name="Ireland A."/>
            <person name="Larimer J."/>
            <person name="McCowan C."/>
            <person name="Murphy C."/>
            <person name="Pearson M."/>
            <person name="Poon T.W."/>
            <person name="Priest M."/>
            <person name="Roberts A."/>
            <person name="Saif S."/>
            <person name="Shea T."/>
            <person name="Sykes S."/>
            <person name="Wortman J."/>
            <person name="Nusbaum C."/>
            <person name="Birren B."/>
        </authorList>
    </citation>
    <scope>NUCLEOTIDE SEQUENCE [LARGE SCALE GENOMIC DNA]</scope>
    <source>
        <strain evidence="1">CHvinca01</strain>
    </source>
</reference>
<name>W2JYP1_PHYNI</name>
<evidence type="ECO:0000313" key="1">
    <source>
        <dbReference type="EMBL" id="ETL78007.1"/>
    </source>
</evidence>
<accession>W2JYP1</accession>
<feature type="non-terminal residue" evidence="1">
    <location>
        <position position="1"/>
    </location>
</feature>
<gene>
    <name evidence="1" type="ORF">L917_21119</name>
</gene>
<evidence type="ECO:0008006" key="2">
    <source>
        <dbReference type="Google" id="ProtNLM"/>
    </source>
</evidence>
<dbReference type="EMBL" id="KI683391">
    <property type="protein sequence ID" value="ETL78007.1"/>
    <property type="molecule type" value="Genomic_DNA"/>
</dbReference>
<dbReference type="VEuPathDB" id="FungiDB:PPTG_24409"/>
<organism evidence="1">
    <name type="scientific">Phytophthora nicotianae</name>
    <name type="common">Potato buckeye rot agent</name>
    <name type="synonym">Phytophthora parasitica</name>
    <dbReference type="NCBI Taxonomy" id="4792"/>
    <lineage>
        <taxon>Eukaryota</taxon>
        <taxon>Sar</taxon>
        <taxon>Stramenopiles</taxon>
        <taxon>Oomycota</taxon>
        <taxon>Peronosporomycetes</taxon>
        <taxon>Peronosporales</taxon>
        <taxon>Peronosporaceae</taxon>
        <taxon>Phytophthora</taxon>
    </lineage>
</organism>